<keyword evidence="7" id="KW-1185">Reference proteome</keyword>
<dbReference type="InterPro" id="IPR000219">
    <property type="entry name" value="DH_dom"/>
</dbReference>
<feature type="compositionally biased region" description="Low complexity" evidence="3">
    <location>
        <begin position="994"/>
        <end position="1016"/>
    </location>
</feature>
<dbReference type="PANTHER" id="PTHR46572">
    <property type="entry name" value="RHO1 GDP-GTP EXCHANGE PROTEIN 1-RELATED"/>
    <property type="match status" value="1"/>
</dbReference>
<evidence type="ECO:0000313" key="6">
    <source>
        <dbReference type="EMBL" id="KAK4519709.1"/>
    </source>
</evidence>
<gene>
    <name evidence="6" type="ORF">ATC70_009949</name>
</gene>
<feature type="region of interest" description="Disordered" evidence="3">
    <location>
        <begin position="224"/>
        <end position="264"/>
    </location>
</feature>
<dbReference type="InterPro" id="IPR052233">
    <property type="entry name" value="Rho-type_GEFs"/>
</dbReference>
<dbReference type="AlphaFoldDB" id="A0AAN7HPN5"/>
<protein>
    <submittedName>
        <fullName evidence="6">Uncharacterized protein</fullName>
    </submittedName>
</protein>
<feature type="region of interest" description="Disordered" evidence="3">
    <location>
        <begin position="108"/>
        <end position="133"/>
    </location>
</feature>
<dbReference type="Pfam" id="PF00621">
    <property type="entry name" value="RhoGEF"/>
    <property type="match status" value="1"/>
</dbReference>
<dbReference type="InterPro" id="IPR011993">
    <property type="entry name" value="PH-like_dom_sf"/>
</dbReference>
<dbReference type="SMART" id="SM00049">
    <property type="entry name" value="DEP"/>
    <property type="match status" value="1"/>
</dbReference>
<dbReference type="SUPFAM" id="SSF46785">
    <property type="entry name" value="Winged helix' DNA-binding domain"/>
    <property type="match status" value="1"/>
</dbReference>
<evidence type="ECO:0000256" key="3">
    <source>
        <dbReference type="SAM" id="MobiDB-lite"/>
    </source>
</evidence>
<dbReference type="InterPro" id="IPR000591">
    <property type="entry name" value="DEP_dom"/>
</dbReference>
<dbReference type="Gene3D" id="1.20.900.10">
    <property type="entry name" value="Dbl homology (DH) domain"/>
    <property type="match status" value="1"/>
</dbReference>
<feature type="region of interest" description="Disordered" evidence="3">
    <location>
        <begin position="988"/>
        <end position="1019"/>
    </location>
</feature>
<dbReference type="InterPro" id="IPR036390">
    <property type="entry name" value="WH_DNA-bd_sf"/>
</dbReference>
<dbReference type="SUPFAM" id="SSF48065">
    <property type="entry name" value="DBL homology domain (DH-domain)"/>
    <property type="match status" value="1"/>
</dbReference>
<dbReference type="SMART" id="SM00036">
    <property type="entry name" value="CNH"/>
    <property type="match status" value="1"/>
</dbReference>
<dbReference type="Gene3D" id="1.10.10.10">
    <property type="entry name" value="Winged helix-like DNA-binding domain superfamily/Winged helix DNA-binding domain"/>
    <property type="match status" value="1"/>
</dbReference>
<accession>A0AAN7HPN5</accession>
<dbReference type="Pfam" id="PF15405">
    <property type="entry name" value="PH_5"/>
    <property type="match status" value="1"/>
</dbReference>
<dbReference type="Proteomes" id="UP001304243">
    <property type="component" value="Unassembled WGS sequence"/>
</dbReference>
<organism evidence="6 7">
    <name type="scientific">Mucor velutinosus</name>
    <dbReference type="NCBI Taxonomy" id="708070"/>
    <lineage>
        <taxon>Eukaryota</taxon>
        <taxon>Fungi</taxon>
        <taxon>Fungi incertae sedis</taxon>
        <taxon>Mucoromycota</taxon>
        <taxon>Mucoromycotina</taxon>
        <taxon>Mucoromycetes</taxon>
        <taxon>Mucorales</taxon>
        <taxon>Mucorineae</taxon>
        <taxon>Mucoraceae</taxon>
        <taxon>Mucor</taxon>
    </lineage>
</organism>
<dbReference type="Pfam" id="PF00610">
    <property type="entry name" value="DEP"/>
    <property type="match status" value="1"/>
</dbReference>
<dbReference type="CDD" id="cd00160">
    <property type="entry name" value="RhoGEF"/>
    <property type="match status" value="1"/>
</dbReference>
<comment type="caution">
    <text evidence="6">The sequence shown here is derived from an EMBL/GenBank/DDBJ whole genome shotgun (WGS) entry which is preliminary data.</text>
</comment>
<dbReference type="InterPro" id="IPR001849">
    <property type="entry name" value="PH_domain"/>
</dbReference>
<dbReference type="SMART" id="SM00233">
    <property type="entry name" value="PH"/>
    <property type="match status" value="1"/>
</dbReference>
<evidence type="ECO:0000313" key="7">
    <source>
        <dbReference type="Proteomes" id="UP001304243"/>
    </source>
</evidence>
<feature type="domain" description="CNH" evidence="5">
    <location>
        <begin position="871"/>
        <end position="1258"/>
    </location>
</feature>
<proteinExistence type="predicted"/>
<feature type="domain" description="DH" evidence="4">
    <location>
        <begin position="466"/>
        <end position="655"/>
    </location>
</feature>
<feature type="region of interest" description="Disordered" evidence="3">
    <location>
        <begin position="1"/>
        <end position="20"/>
    </location>
</feature>
<dbReference type="InterPro" id="IPR041675">
    <property type="entry name" value="PH_5"/>
</dbReference>
<name>A0AAN7HPN5_9FUNG</name>
<evidence type="ECO:0000259" key="5">
    <source>
        <dbReference type="PROSITE" id="PS50219"/>
    </source>
</evidence>
<dbReference type="SUPFAM" id="SSF50729">
    <property type="entry name" value="PH domain-like"/>
    <property type="match status" value="1"/>
</dbReference>
<keyword evidence="2" id="KW-0344">Guanine-nucleotide releasing factor</keyword>
<dbReference type="PANTHER" id="PTHR46572:SF2">
    <property type="entry name" value="RHO1 GDP-GTP EXCHANGE PROTEIN 1-RELATED"/>
    <property type="match status" value="1"/>
</dbReference>
<feature type="compositionally biased region" description="Acidic residues" evidence="3">
    <location>
        <begin position="109"/>
        <end position="132"/>
    </location>
</feature>
<sequence length="1278" mass="144543">MALNTQSPLRPSSATTDHDRVGMVTHGVHPVTESPNHQLTPAAAFRNKYYLSQQQQQRLDEVSSTPATAETVQVEQDDEDFLYRPGAIIYAPLNTTLPGIETTSFALFDGDEEDEDDEEEEEEDEEEEDDNDNISIKTIESNHTTLFEPTSDLEPKIILQDQDKIKETHNGAASSALVASSSNLLSKLSKSTAPMRAKLSTLSRSKTNLDHLWTSSSTTLSLPLRKSAESVHQMSLSRKKRKERKKSERSQSFSFDSPTSPSATLTTNSSIYPALLSKIAHVFKENMVVGTKTKDSIQYHDVFDGREAVSMLASIIRTSDRNLAILVGRALDDQKLFHDVNYEHRLRDSVHELYKFKEHQVVTKPSSKRKLSADSDTVAMVTDITSGEDNPPPIHKKEDDMPNGVFTLLTDCYSSTCTIESACYSVLCPRRFNQSQNSLYEENEDRLWINTVSKSISTSLSTKEKRRQENIYELIYTEKDFVEDLLYVEKSWIKPLLTNDFIIPADRRDAFVNELFWNLPEIRENNALLLADLLQRQQEHMIVYKIGDVFLKHVSNLFEHFIEYGSHQIISKYKLETERLANAAFAEFVQTTERAPASRKLELNGYLTKPTTRLGRYNLLLREILKNTPENHPDCETIPKAMKLIQQFLQRVNEESGKTENRFGLEMLEKKLTFNKKHMLTQEIDDLDLLFKERKIILKGPLKRKSTTGNAASESSELQVYVLDHCLLLIKSKFFDGAEVYKLYKKPIPLALLAIALPDQTRRSSSILPYNRSSTGSFYSTGGSSDVLPSPLLSYSSSTSIANSNVNGKSGYPISFIHLGRHGSGTTTLYAPTLASRKKWVDTIEKYRRSVMEKLKVFQMTGISDQFFNTFNKVHCAVVHASYLIFGCDHGVYLKKPFTTTHATSLDNDEDDDTEGIVKILSLEKVSQIDILKGSRLLLILADKILYTCSLDALFDENNCIFMESIIASSPSVSSPSSYKMRSIREHSFGGSVSSNSTESRATNNSSNSSNSSSSAFVKRPKRMIQHMRKIGNNVSFFKVGQVYDKSTAGKPVERTLVCFVKYNAMTSTIRALEPCDEKGSDSKKKKKKKNSNKPSLGLFIRHSNETLRGFKDLYIPGEATSIQYFKNVICVGSAKGFQMVDIGSAGVQSVLDPSDENHNFISQRETLRPVSMFRHPDGCIMLCYNEIAFYIDKKGRRIRPDWIINWEGHPTAFAFCYPYIVAFDSSFIEIRHVNSGDLTQIITGHNIRCLRLEPTDIIYFVMEDKRTGNEMIFSLEK</sequence>
<dbReference type="Pfam" id="PF00780">
    <property type="entry name" value="CNH"/>
    <property type="match status" value="1"/>
</dbReference>
<evidence type="ECO:0000256" key="1">
    <source>
        <dbReference type="ARBA" id="ARBA00022553"/>
    </source>
</evidence>
<dbReference type="InterPro" id="IPR001180">
    <property type="entry name" value="CNH_dom"/>
</dbReference>
<dbReference type="SMART" id="SM00325">
    <property type="entry name" value="RhoGEF"/>
    <property type="match status" value="1"/>
</dbReference>
<dbReference type="PROSITE" id="PS50010">
    <property type="entry name" value="DH_2"/>
    <property type="match status" value="1"/>
</dbReference>
<dbReference type="RefSeq" id="XP_064686375.1">
    <property type="nucleotide sequence ID" value="XM_064829173.1"/>
</dbReference>
<feature type="compositionally biased region" description="Polar residues" evidence="3">
    <location>
        <begin position="1"/>
        <end position="15"/>
    </location>
</feature>
<dbReference type="GO" id="GO:0035556">
    <property type="term" value="P:intracellular signal transduction"/>
    <property type="evidence" value="ECO:0007669"/>
    <property type="project" value="InterPro"/>
</dbReference>
<evidence type="ECO:0000256" key="2">
    <source>
        <dbReference type="ARBA" id="ARBA00022658"/>
    </source>
</evidence>
<keyword evidence="1" id="KW-0597">Phosphoprotein</keyword>
<dbReference type="InterPro" id="IPR035899">
    <property type="entry name" value="DBL_dom_sf"/>
</dbReference>
<dbReference type="GeneID" id="89953635"/>
<evidence type="ECO:0000259" key="4">
    <source>
        <dbReference type="PROSITE" id="PS50010"/>
    </source>
</evidence>
<dbReference type="InterPro" id="IPR036388">
    <property type="entry name" value="WH-like_DNA-bd_sf"/>
</dbReference>
<reference evidence="6 7" key="1">
    <citation type="submission" date="2022-11" db="EMBL/GenBank/DDBJ databases">
        <title>Mucor velutinosus strain NIH1002 WGS.</title>
        <authorList>
            <person name="Subramanian P."/>
            <person name="Mullikin J.C."/>
            <person name="Segre J.A."/>
            <person name="Zelazny A.M."/>
        </authorList>
    </citation>
    <scope>NUCLEOTIDE SEQUENCE [LARGE SCALE GENOMIC DNA]</scope>
    <source>
        <strain evidence="6 7">NIH1002</strain>
    </source>
</reference>
<feature type="region of interest" description="Disordered" evidence="3">
    <location>
        <begin position="1076"/>
        <end position="1097"/>
    </location>
</feature>
<dbReference type="PROSITE" id="PS50219">
    <property type="entry name" value="CNH"/>
    <property type="match status" value="1"/>
</dbReference>
<dbReference type="GO" id="GO:0005085">
    <property type="term" value="F:guanyl-nucleotide exchange factor activity"/>
    <property type="evidence" value="ECO:0007669"/>
    <property type="project" value="UniProtKB-KW"/>
</dbReference>
<dbReference type="EMBL" id="JASEJX010000012">
    <property type="protein sequence ID" value="KAK4519709.1"/>
    <property type="molecule type" value="Genomic_DNA"/>
</dbReference>
<dbReference type="Gene3D" id="2.30.29.30">
    <property type="entry name" value="Pleckstrin-homology domain (PH domain)/Phosphotyrosine-binding domain (PTB)"/>
    <property type="match status" value="1"/>
</dbReference>